<keyword evidence="6" id="KW-0472">Membrane</keyword>
<dbReference type="Proteomes" id="UP000586722">
    <property type="component" value="Unassembled WGS sequence"/>
</dbReference>
<comment type="subcellular location">
    <subcellularLocation>
        <location evidence="1">Cell membrane</location>
        <topology evidence="1">Multi-pass membrane protein</topology>
    </subcellularLocation>
</comment>
<dbReference type="PANTHER" id="PTHR33884:SF3">
    <property type="entry name" value="UPF0410 PROTEIN YMGE"/>
    <property type="match status" value="1"/>
</dbReference>
<dbReference type="PANTHER" id="PTHR33884">
    <property type="entry name" value="UPF0410 PROTEIN YMGE"/>
    <property type="match status" value="1"/>
</dbReference>
<evidence type="ECO:0000256" key="2">
    <source>
        <dbReference type="ARBA" id="ARBA00011006"/>
    </source>
</evidence>
<organism evidence="7 8">
    <name type="scientific">Pannonibacter tanglangensis</name>
    <dbReference type="NCBI Taxonomy" id="2750084"/>
    <lineage>
        <taxon>Bacteria</taxon>
        <taxon>Pseudomonadati</taxon>
        <taxon>Pseudomonadota</taxon>
        <taxon>Alphaproteobacteria</taxon>
        <taxon>Hyphomicrobiales</taxon>
        <taxon>Stappiaceae</taxon>
        <taxon>Pannonibacter</taxon>
    </lineage>
</organism>
<evidence type="ECO:0000256" key="6">
    <source>
        <dbReference type="ARBA" id="ARBA00023136"/>
    </source>
</evidence>
<evidence type="ECO:0000256" key="5">
    <source>
        <dbReference type="ARBA" id="ARBA00022989"/>
    </source>
</evidence>
<comment type="caution">
    <text evidence="7">The sequence shown here is derived from an EMBL/GenBank/DDBJ whole genome shotgun (WGS) entry which is preliminary data.</text>
</comment>
<dbReference type="InterPro" id="IPR007341">
    <property type="entry name" value="Transgly_assoc"/>
</dbReference>
<evidence type="ECO:0000313" key="8">
    <source>
        <dbReference type="Proteomes" id="UP000586722"/>
    </source>
</evidence>
<proteinExistence type="inferred from homology"/>
<keyword evidence="8" id="KW-1185">Reference proteome</keyword>
<dbReference type="RefSeq" id="WP_161672793.1">
    <property type="nucleotide sequence ID" value="NZ_JAABLP010000001.1"/>
</dbReference>
<keyword evidence="5" id="KW-1133">Transmembrane helix</keyword>
<keyword evidence="3" id="KW-1003">Cell membrane</keyword>
<evidence type="ECO:0000256" key="1">
    <source>
        <dbReference type="ARBA" id="ARBA00004651"/>
    </source>
</evidence>
<name>A0A7X5F0Y9_9HYPH</name>
<keyword evidence="4" id="KW-0812">Transmembrane</keyword>
<dbReference type="Pfam" id="PF04226">
    <property type="entry name" value="Transgly_assoc"/>
    <property type="match status" value="1"/>
</dbReference>
<gene>
    <name evidence="7" type="ORF">GWI72_05790</name>
</gene>
<dbReference type="GO" id="GO:0005886">
    <property type="term" value="C:plasma membrane"/>
    <property type="evidence" value="ECO:0007669"/>
    <property type="project" value="UniProtKB-SubCell"/>
</dbReference>
<comment type="similarity">
    <text evidence="2">Belongs to the UPF0410 family.</text>
</comment>
<evidence type="ECO:0000313" key="7">
    <source>
        <dbReference type="EMBL" id="NBN77778.1"/>
    </source>
</evidence>
<accession>A0A7X5F0Y9</accession>
<evidence type="ECO:0000256" key="4">
    <source>
        <dbReference type="ARBA" id="ARBA00022692"/>
    </source>
</evidence>
<dbReference type="AlphaFoldDB" id="A0A7X5F0Y9"/>
<reference evidence="8" key="1">
    <citation type="submission" date="2020-01" db="EMBL/GenBank/DDBJ databases">
        <authorList>
            <person name="Fang Y."/>
            <person name="Sun R."/>
            <person name="Nie L."/>
            <person name="He J."/>
            <person name="Hao L."/>
            <person name="Wang L."/>
            <person name="Su S."/>
            <person name="Lv E."/>
            <person name="Zhang Z."/>
            <person name="Xie R."/>
            <person name="Liu H."/>
        </authorList>
    </citation>
    <scope>NUCLEOTIDE SEQUENCE [LARGE SCALE GENOMIC DNA]</scope>
    <source>
        <strain evidence="8">XCT-53</strain>
    </source>
</reference>
<sequence length="80" mass="8508">MGFLIWIIIGLIAGAVAHRVLDSRGGFLGSLVVGLIGALVGGKLAEMLKLNLTGGFFDQLVVATVGAILFLFLWRKIRGR</sequence>
<protein>
    <submittedName>
        <fullName evidence="7">GlsB/YeaQ/YmgE family stress response membrane protein</fullName>
    </submittedName>
</protein>
<evidence type="ECO:0000256" key="3">
    <source>
        <dbReference type="ARBA" id="ARBA00022475"/>
    </source>
</evidence>
<dbReference type="EMBL" id="JAABLQ010000001">
    <property type="protein sequence ID" value="NBN77778.1"/>
    <property type="molecule type" value="Genomic_DNA"/>
</dbReference>